<feature type="region of interest" description="Disordered" evidence="1">
    <location>
        <begin position="53"/>
        <end position="123"/>
    </location>
</feature>
<comment type="caution">
    <text evidence="2">The sequence shown here is derived from an EMBL/GenBank/DDBJ whole genome shotgun (WGS) entry which is preliminary data.</text>
</comment>
<feature type="non-terminal residue" evidence="2">
    <location>
        <position position="457"/>
    </location>
</feature>
<feature type="compositionally biased region" description="Polar residues" evidence="1">
    <location>
        <begin position="81"/>
        <end position="101"/>
    </location>
</feature>
<gene>
    <name evidence="2" type="ORF">AFUS01_LOCUS18284</name>
</gene>
<dbReference type="EMBL" id="CAJVCH010180909">
    <property type="protein sequence ID" value="CAG7729583.1"/>
    <property type="molecule type" value="Genomic_DNA"/>
</dbReference>
<accession>A0A8J2K4P1</accession>
<feature type="compositionally biased region" description="Polar residues" evidence="1">
    <location>
        <begin position="337"/>
        <end position="359"/>
    </location>
</feature>
<sequence>MSTKIQSPSENSSGLDQGKAIVGAFSVNSLADKIKEALFPEMEKLTSQKISNQLGQVGKTQDNPEVVTIRTNSESNRKRSFSNSDLHTAPSDNESGELNYSDTDEETDIPLSSPKNWEPSDKTISDVTNVTKKSMIKQDRRSVFQSFPFTRLQSIVMPKLDDSFAQILRQRRIKTRYIQGLPAVESIQKTLLFSTSPLLHLHTACVEASSQGSTLDAPEVLHATNAAIALLGNANSQAIFERRKLYLNAIHKDLPGYASRDTSDVNSSELFGHELRLKIKEAIDLNKEFNQFANSITPCGFYFYIEKFRYSNVSVSMYLNNSYVFIAKRGKFSGNTRGSFNSRQNYSSHQQPRHNSNNRGRFDPKGKSFRGAYAKSSGTVTNNFVSSPRNRRLCHNLEFWESSTNDTWVLNTVKAYRLPFISKPPTQPVSYEIPIPIGSHDLVTAEINKMVLKGAVE</sequence>
<feature type="compositionally biased region" description="Polar residues" evidence="1">
    <location>
        <begin position="53"/>
        <end position="74"/>
    </location>
</feature>
<evidence type="ECO:0000313" key="2">
    <source>
        <dbReference type="EMBL" id="CAG7729583.1"/>
    </source>
</evidence>
<dbReference type="Proteomes" id="UP000708208">
    <property type="component" value="Unassembled WGS sequence"/>
</dbReference>
<feature type="region of interest" description="Disordered" evidence="1">
    <location>
        <begin position="337"/>
        <end position="366"/>
    </location>
</feature>
<organism evidence="2 3">
    <name type="scientific">Allacma fusca</name>
    <dbReference type="NCBI Taxonomy" id="39272"/>
    <lineage>
        <taxon>Eukaryota</taxon>
        <taxon>Metazoa</taxon>
        <taxon>Ecdysozoa</taxon>
        <taxon>Arthropoda</taxon>
        <taxon>Hexapoda</taxon>
        <taxon>Collembola</taxon>
        <taxon>Symphypleona</taxon>
        <taxon>Sminthuridae</taxon>
        <taxon>Allacma</taxon>
    </lineage>
</organism>
<keyword evidence="3" id="KW-1185">Reference proteome</keyword>
<evidence type="ECO:0000313" key="3">
    <source>
        <dbReference type="Proteomes" id="UP000708208"/>
    </source>
</evidence>
<reference evidence="2" key="1">
    <citation type="submission" date="2021-06" db="EMBL/GenBank/DDBJ databases">
        <authorList>
            <person name="Hodson N. C."/>
            <person name="Mongue J. A."/>
            <person name="Jaron S. K."/>
        </authorList>
    </citation>
    <scope>NUCLEOTIDE SEQUENCE</scope>
</reference>
<name>A0A8J2K4P1_9HEXA</name>
<dbReference type="OrthoDB" id="6161926at2759"/>
<proteinExistence type="predicted"/>
<dbReference type="AlphaFoldDB" id="A0A8J2K4P1"/>
<evidence type="ECO:0000256" key="1">
    <source>
        <dbReference type="SAM" id="MobiDB-lite"/>
    </source>
</evidence>
<protein>
    <submittedName>
        <fullName evidence="2">Uncharacterized protein</fullName>
    </submittedName>
</protein>